<feature type="transmembrane region" description="Helical" evidence="1">
    <location>
        <begin position="381"/>
        <end position="398"/>
    </location>
</feature>
<keyword evidence="3" id="KW-1185">Reference proteome</keyword>
<feature type="transmembrane region" description="Helical" evidence="1">
    <location>
        <begin position="307"/>
        <end position="328"/>
    </location>
</feature>
<feature type="transmembrane region" description="Helical" evidence="1">
    <location>
        <begin position="273"/>
        <end position="295"/>
    </location>
</feature>
<feature type="transmembrane region" description="Helical" evidence="1">
    <location>
        <begin position="73"/>
        <end position="95"/>
    </location>
</feature>
<dbReference type="RefSeq" id="WP_229231287.1">
    <property type="nucleotide sequence ID" value="NZ_AP024525.1"/>
</dbReference>
<dbReference type="Proteomes" id="UP001319861">
    <property type="component" value="Chromosome"/>
</dbReference>
<keyword evidence="1" id="KW-0472">Membrane</keyword>
<feature type="transmembrane region" description="Helical" evidence="1">
    <location>
        <begin position="158"/>
        <end position="176"/>
    </location>
</feature>
<organism evidence="2 3">
    <name type="scientific">Sinomonas cyclohexanicum</name>
    <name type="common">Corynebacterium cyclohexanicum</name>
    <dbReference type="NCBI Taxonomy" id="322009"/>
    <lineage>
        <taxon>Bacteria</taxon>
        <taxon>Bacillati</taxon>
        <taxon>Actinomycetota</taxon>
        <taxon>Actinomycetes</taxon>
        <taxon>Micrococcales</taxon>
        <taxon>Micrococcaceae</taxon>
        <taxon>Sinomonas</taxon>
    </lineage>
</organism>
<feature type="transmembrane region" description="Helical" evidence="1">
    <location>
        <begin position="12"/>
        <end position="34"/>
    </location>
</feature>
<keyword evidence="1" id="KW-1133">Transmembrane helix</keyword>
<evidence type="ECO:0000313" key="2">
    <source>
        <dbReference type="EMBL" id="BCT74551.1"/>
    </source>
</evidence>
<reference evidence="2 3" key="1">
    <citation type="journal article" date="2021" name="J. Biosci. Bioeng.">
        <title>Identification and characterization of a chc gene cluster responsible for the aromatization pathway of cyclohexanecarboxylate degradation in Sinomonas cyclohexanicum ATCC 51369.</title>
        <authorList>
            <person name="Yamamoto T."/>
            <person name="Hasegawa Y."/>
            <person name="Lau P.C.K."/>
            <person name="Iwaki H."/>
        </authorList>
    </citation>
    <scope>NUCLEOTIDE SEQUENCE [LARGE SCALE GENOMIC DNA]</scope>
    <source>
        <strain evidence="2 3">ATCC 51369</strain>
    </source>
</reference>
<keyword evidence="1" id="KW-0812">Transmembrane</keyword>
<protein>
    <submittedName>
        <fullName evidence="2">Uncharacterized protein</fullName>
    </submittedName>
</protein>
<evidence type="ECO:0000256" key="1">
    <source>
        <dbReference type="SAM" id="Phobius"/>
    </source>
</evidence>
<accession>A0ABM7PQS6</accession>
<feature type="transmembrane region" description="Helical" evidence="1">
    <location>
        <begin position="188"/>
        <end position="214"/>
    </location>
</feature>
<proteinExistence type="predicted"/>
<name>A0ABM7PQS6_SINCY</name>
<feature type="transmembrane region" description="Helical" evidence="1">
    <location>
        <begin position="46"/>
        <end position="67"/>
    </location>
</feature>
<evidence type="ECO:0000313" key="3">
    <source>
        <dbReference type="Proteomes" id="UP001319861"/>
    </source>
</evidence>
<dbReference type="EMBL" id="AP024525">
    <property type="protein sequence ID" value="BCT74551.1"/>
    <property type="molecule type" value="Genomic_DNA"/>
</dbReference>
<feature type="transmembrane region" description="Helical" evidence="1">
    <location>
        <begin position="235"/>
        <end position="253"/>
    </location>
</feature>
<gene>
    <name evidence="2" type="ORF">SCMU_03930</name>
</gene>
<sequence>MTIILPDEPGPGAAAAAWLAAVLCAALAVWAWGNAHDGARLLSRRLAWLGAAGAAGSGALLGLSVAARSAGPTAWAGTPIVVLAAAALAVASAALRTRRDVLAGRLPELSSVAVPGAVVRASASWRREARAGVVRWWYGLRDAPGPAHRHGSGRRRGLVGALVLLALAAMLVNGLLGYHAAGVVVSQYATLVGLSVLLASTPGVVGAWLAIVLASGRPRIGASLAMAGDYAGRGLVCGFVVGIAAFGLDRLAAQTSHPALAVFRATEMGDWLTTLLTLSATGTMIGFALSQLRLVDLACRASRYPKVAWLAAPPLVFAALSLLSGLLLDPRGIYLALVADVTRGLPPVPPAGLTDELVLDDSRYAFAVDQTGALAFIPDPLWLAGLWAAAAAVFLWGIQWRGEGRPAAA</sequence>